<dbReference type="WBParaSite" id="PS1159_v2.g16758.t1">
    <property type="protein sequence ID" value="PS1159_v2.g16758.t1"/>
    <property type="gene ID" value="PS1159_v2.g16758"/>
</dbReference>
<evidence type="ECO:0000313" key="2">
    <source>
        <dbReference type="WBParaSite" id="PS1159_v2.g16758.t1"/>
    </source>
</evidence>
<name>A0AC35FH45_9BILA</name>
<proteinExistence type="predicted"/>
<organism evidence="1 2">
    <name type="scientific">Panagrolaimus sp. PS1159</name>
    <dbReference type="NCBI Taxonomy" id="55785"/>
    <lineage>
        <taxon>Eukaryota</taxon>
        <taxon>Metazoa</taxon>
        <taxon>Ecdysozoa</taxon>
        <taxon>Nematoda</taxon>
        <taxon>Chromadorea</taxon>
        <taxon>Rhabditida</taxon>
        <taxon>Tylenchina</taxon>
        <taxon>Panagrolaimomorpha</taxon>
        <taxon>Panagrolaimoidea</taxon>
        <taxon>Panagrolaimidae</taxon>
        <taxon>Panagrolaimus</taxon>
    </lineage>
</organism>
<evidence type="ECO:0000313" key="1">
    <source>
        <dbReference type="Proteomes" id="UP000887580"/>
    </source>
</evidence>
<reference evidence="2" key="1">
    <citation type="submission" date="2022-11" db="UniProtKB">
        <authorList>
            <consortium name="WormBaseParasite"/>
        </authorList>
    </citation>
    <scope>IDENTIFICATION</scope>
</reference>
<sequence length="136" mass="15912">MSRFNWSWDVDTSTIKKANENEILTGLTERQLKIPKTWKNPSGDWHLGTKAIYELYSKPVKERINGPLKEEFQKENKMAIAEAMKELKKHEKEIGSKTKNLSDKEDRDEINAKLELLKEAEKLEIESPIADWALKW</sequence>
<dbReference type="Proteomes" id="UP000887580">
    <property type="component" value="Unplaced"/>
</dbReference>
<protein>
    <submittedName>
        <fullName evidence="2">Uncharacterized protein</fullName>
    </submittedName>
</protein>
<accession>A0AC35FH45</accession>